<dbReference type="GO" id="GO:0009977">
    <property type="term" value="F:proton motive force dependent protein transmembrane transporter activity"/>
    <property type="evidence" value="ECO:0007669"/>
    <property type="project" value="TreeGrafter"/>
</dbReference>
<dbReference type="EMBL" id="LT828648">
    <property type="protein sequence ID" value="SLM49538.1"/>
    <property type="molecule type" value="Genomic_DNA"/>
</dbReference>
<protein>
    <recommendedName>
        <fullName evidence="5">Sec-independent protein translocase protein TatC</fullName>
    </recommendedName>
</protein>
<keyword evidence="5" id="KW-0653">Protein transport</keyword>
<evidence type="ECO:0000256" key="1">
    <source>
        <dbReference type="ARBA" id="ARBA00004141"/>
    </source>
</evidence>
<evidence type="ECO:0000256" key="4">
    <source>
        <dbReference type="ARBA" id="ARBA00023136"/>
    </source>
</evidence>
<comment type="function">
    <text evidence="5">Part of the twin-arginine translocation (Tat) system that transports large folded proteins containing a characteristic twin-arginine motif in their signal peptide across membranes.</text>
</comment>
<dbReference type="GO" id="GO:0065002">
    <property type="term" value="P:intracellular protein transmembrane transport"/>
    <property type="evidence" value="ECO:0007669"/>
    <property type="project" value="TreeGrafter"/>
</dbReference>
<evidence type="ECO:0000256" key="5">
    <source>
        <dbReference type="HAMAP-Rule" id="MF_00902"/>
    </source>
</evidence>
<dbReference type="KEGG" id="nja:NSJP_3371"/>
<dbReference type="InterPro" id="IPR002033">
    <property type="entry name" value="TatC"/>
</dbReference>
<keyword evidence="5" id="KW-0811">Translocation</keyword>
<dbReference type="NCBIfam" id="TIGR00945">
    <property type="entry name" value="tatC"/>
    <property type="match status" value="1"/>
</dbReference>
<dbReference type="STRING" id="1325564.NSJP_3371"/>
<keyword evidence="7" id="KW-1185">Reference proteome</keyword>
<sequence length="256" mass="27983">MAPSIHPLAAHIQTVKRRLLIIGATILVALAVAFTFSAEMVAWLNRPFPDQLVFYGPTEALFASIKVSFLAAILASLPVVFYQFWKFVEPALLPKEQRWGIPIFLLAGALFALGLIFCNLVILPLVIDFFVSFGMDRDITPQLSVGTYIDFNVKFLLTFGCAFELPLILTILARVGVVSAQVLAAYRKHAILGSLIISAIVTPDATLFTMLLMAVPLMILYEVGIIGAKIFGRAPTDMDLPLDPDLPVGTAGHRVR</sequence>
<dbReference type="GO" id="GO:0043953">
    <property type="term" value="P:protein transport by the Tat complex"/>
    <property type="evidence" value="ECO:0007669"/>
    <property type="project" value="UniProtKB-UniRule"/>
</dbReference>
<dbReference type="PRINTS" id="PR01840">
    <property type="entry name" value="TATCFAMILY"/>
</dbReference>
<keyword evidence="3 5" id="KW-1133">Transmembrane helix</keyword>
<reference evidence="6 7" key="1">
    <citation type="submission" date="2017-03" db="EMBL/GenBank/DDBJ databases">
        <authorList>
            <person name="Afonso C.L."/>
            <person name="Miller P.J."/>
            <person name="Scott M.A."/>
            <person name="Spackman E."/>
            <person name="Goraichik I."/>
            <person name="Dimitrov K.M."/>
            <person name="Suarez D.L."/>
            <person name="Swayne D.E."/>
        </authorList>
    </citation>
    <scope>NUCLEOTIDE SEQUENCE [LARGE SCALE GENOMIC DNA]</scope>
    <source>
        <strain evidence="6">Genome sequencing of Nitrospira japonica strain NJ11</strain>
    </source>
</reference>
<dbReference type="PANTHER" id="PTHR30371">
    <property type="entry name" value="SEC-INDEPENDENT PROTEIN TRANSLOCASE PROTEIN TATC"/>
    <property type="match status" value="1"/>
</dbReference>
<dbReference type="RefSeq" id="WP_080887741.1">
    <property type="nucleotide sequence ID" value="NZ_LT828648.1"/>
</dbReference>
<evidence type="ECO:0000256" key="2">
    <source>
        <dbReference type="ARBA" id="ARBA00022692"/>
    </source>
</evidence>
<name>A0A1W1I938_9BACT</name>
<comment type="similarity">
    <text evidence="5">Belongs to the TatC family.</text>
</comment>
<evidence type="ECO:0000313" key="7">
    <source>
        <dbReference type="Proteomes" id="UP000192042"/>
    </source>
</evidence>
<keyword evidence="5" id="KW-0813">Transport</keyword>
<feature type="transmembrane region" description="Helical" evidence="5">
    <location>
        <begin position="20"/>
        <end position="43"/>
    </location>
</feature>
<feature type="transmembrane region" description="Helical" evidence="5">
    <location>
        <begin position="103"/>
        <end position="131"/>
    </location>
</feature>
<keyword evidence="2 5" id="KW-0812">Transmembrane</keyword>
<dbReference type="OrthoDB" id="9777044at2"/>
<feature type="transmembrane region" description="Helical" evidence="5">
    <location>
        <begin position="63"/>
        <end position="82"/>
    </location>
</feature>
<keyword evidence="5" id="KW-1003">Cell membrane</keyword>
<feature type="transmembrane region" description="Helical" evidence="5">
    <location>
        <begin position="151"/>
        <end position="173"/>
    </location>
</feature>
<organism evidence="6 7">
    <name type="scientific">Nitrospira japonica</name>
    <dbReference type="NCBI Taxonomy" id="1325564"/>
    <lineage>
        <taxon>Bacteria</taxon>
        <taxon>Pseudomonadati</taxon>
        <taxon>Nitrospirota</taxon>
        <taxon>Nitrospiria</taxon>
        <taxon>Nitrospirales</taxon>
        <taxon>Nitrospiraceae</taxon>
        <taxon>Nitrospira</taxon>
    </lineage>
</organism>
<dbReference type="Pfam" id="PF00902">
    <property type="entry name" value="TatC"/>
    <property type="match status" value="1"/>
</dbReference>
<accession>A0A1W1I938</accession>
<dbReference type="Proteomes" id="UP000192042">
    <property type="component" value="Chromosome I"/>
</dbReference>
<evidence type="ECO:0000313" key="6">
    <source>
        <dbReference type="EMBL" id="SLM49538.1"/>
    </source>
</evidence>
<comment type="caution">
    <text evidence="5">Lacks conserved residue(s) required for the propagation of feature annotation.</text>
</comment>
<evidence type="ECO:0000256" key="3">
    <source>
        <dbReference type="ARBA" id="ARBA00022989"/>
    </source>
</evidence>
<comment type="subcellular location">
    <subcellularLocation>
        <location evidence="5">Cell membrane</location>
        <topology evidence="5">Multi-pass membrane protein</topology>
    </subcellularLocation>
    <subcellularLocation>
        <location evidence="1">Membrane</location>
        <topology evidence="1">Multi-pass membrane protein</topology>
    </subcellularLocation>
</comment>
<dbReference type="AlphaFoldDB" id="A0A1W1I938"/>
<proteinExistence type="inferred from homology"/>
<comment type="subunit">
    <text evidence="5">Forms a complex with TatA.</text>
</comment>
<gene>
    <name evidence="5 6" type="primary">tatC</name>
    <name evidence="6" type="ORF">NSJP_3371</name>
</gene>
<keyword evidence="4 5" id="KW-0472">Membrane</keyword>
<dbReference type="HAMAP" id="MF_00902">
    <property type="entry name" value="TatC"/>
    <property type="match status" value="1"/>
</dbReference>
<dbReference type="PANTHER" id="PTHR30371:SF0">
    <property type="entry name" value="SEC-INDEPENDENT PROTEIN TRANSLOCASE PROTEIN TATC, CHLOROPLASTIC-RELATED"/>
    <property type="match status" value="1"/>
</dbReference>
<dbReference type="GO" id="GO:0033281">
    <property type="term" value="C:TAT protein transport complex"/>
    <property type="evidence" value="ECO:0007669"/>
    <property type="project" value="UniProtKB-UniRule"/>
</dbReference>